<reference evidence="1" key="1">
    <citation type="journal article" date="2019" name="Philos. Trans. R. Soc. Lond., B, Biol. Sci.">
        <title>Targeted metagenomic recovery of four divergent viruses reveals shared and distinctive characteristics of giant viruses of marine eukaryotes.</title>
        <authorList>
            <person name="Needham D.M."/>
            <person name="Poirier C."/>
            <person name="Hehenberger E."/>
            <person name="Jimenez V."/>
            <person name="Swalwell J.E."/>
            <person name="Santoro A.E."/>
            <person name="Worden A.Z."/>
        </authorList>
    </citation>
    <scope>NUCLEOTIDE SEQUENCE</scope>
    <source>
        <strain evidence="1">OPacV-421</strain>
    </source>
</reference>
<name>A0A5J6VLI3_9VIRU</name>
<sequence>MIKSTIPVVIIHRTYKDYLNINLQITGSNNKIYLIGDTQIANLGHIDNVTFVNINKYENIPLIKESYKHFINYSSNSKEFEWGCFERIFILQSFMKEFDLKQIFHIDSDNVLLDDINNYPFEKNIAYCVPRNWHEYRMSNSIHSSLLNQEFCDKFIELFSDLYINKRKFYLIKDKIMYHTKNPGGICDMTLYYLLIKEKIIDVQNLLNPINNIVFINNINNGEGIENKHQFKLDNNKLDILLIDGKFLIYDIINNQPTELFNIHFQGGAKYLLNSNLKTIYNKKTKYNGRIF</sequence>
<accession>A0A5J6VLI3</accession>
<protein>
    <submittedName>
        <fullName evidence="1">Uncharacterized protein</fullName>
    </submittedName>
</protein>
<organism evidence="1">
    <name type="scientific">Megaviridae environmental sample</name>
    <dbReference type="NCBI Taxonomy" id="1737588"/>
    <lineage>
        <taxon>Viruses</taxon>
        <taxon>Varidnaviria</taxon>
        <taxon>Bamfordvirae</taxon>
        <taxon>Nucleocytoviricota</taxon>
        <taxon>Megaviricetes</taxon>
        <taxon>Imitervirales</taxon>
        <taxon>Mimiviridae</taxon>
        <taxon>environmental samples</taxon>
    </lineage>
</organism>
<evidence type="ECO:0000313" key="1">
    <source>
        <dbReference type="EMBL" id="QFG75015.1"/>
    </source>
</evidence>
<proteinExistence type="predicted"/>
<dbReference type="EMBL" id="MN448296">
    <property type="protein sequence ID" value="QFG75015.1"/>
    <property type="molecule type" value="Genomic_DNA"/>
</dbReference>